<evidence type="ECO:0000313" key="3">
    <source>
        <dbReference type="Proteomes" id="UP000289738"/>
    </source>
</evidence>
<dbReference type="Pfam" id="PF20167">
    <property type="entry name" value="Transposase_32"/>
    <property type="match status" value="1"/>
</dbReference>
<comment type="caution">
    <text evidence="2">The sequence shown here is derived from an EMBL/GenBank/DDBJ whole genome shotgun (WGS) entry which is preliminary data.</text>
</comment>
<reference evidence="2 3" key="1">
    <citation type="submission" date="2019-01" db="EMBL/GenBank/DDBJ databases">
        <title>Sequencing of cultivated peanut Arachis hypogaea provides insights into genome evolution and oil improvement.</title>
        <authorList>
            <person name="Chen X."/>
        </authorList>
    </citation>
    <scope>NUCLEOTIDE SEQUENCE [LARGE SCALE GENOMIC DNA]</scope>
    <source>
        <strain evidence="3">cv. Fuhuasheng</strain>
        <tissue evidence="2">Leaves</tissue>
    </source>
</reference>
<evidence type="ECO:0000259" key="1">
    <source>
        <dbReference type="Pfam" id="PF20167"/>
    </source>
</evidence>
<name>A0A445BJ67_ARAHY</name>
<protein>
    <recommendedName>
        <fullName evidence="1">Putative plant transposon protein domain-containing protein</fullName>
    </recommendedName>
</protein>
<evidence type="ECO:0000313" key="2">
    <source>
        <dbReference type="EMBL" id="RYR38651.1"/>
    </source>
</evidence>
<organism evidence="2 3">
    <name type="scientific">Arachis hypogaea</name>
    <name type="common">Peanut</name>
    <dbReference type="NCBI Taxonomy" id="3818"/>
    <lineage>
        <taxon>Eukaryota</taxon>
        <taxon>Viridiplantae</taxon>
        <taxon>Streptophyta</taxon>
        <taxon>Embryophyta</taxon>
        <taxon>Tracheophyta</taxon>
        <taxon>Spermatophyta</taxon>
        <taxon>Magnoliopsida</taxon>
        <taxon>eudicotyledons</taxon>
        <taxon>Gunneridae</taxon>
        <taxon>Pentapetalae</taxon>
        <taxon>rosids</taxon>
        <taxon>fabids</taxon>
        <taxon>Fabales</taxon>
        <taxon>Fabaceae</taxon>
        <taxon>Papilionoideae</taxon>
        <taxon>50 kb inversion clade</taxon>
        <taxon>dalbergioids sensu lato</taxon>
        <taxon>Dalbergieae</taxon>
        <taxon>Pterocarpus clade</taxon>
        <taxon>Arachis</taxon>
    </lineage>
</organism>
<sequence>MNMEKRLSLPNDVRHSIETRIQELGLYFIDRDLERINTSWVREFYCNFFRSTLDSVHLRGGKILITEAAIEDALHCPRRTGAIDVCDQAEIAIHTMTFDYDALKHVIATPDAIWVMDYGNKRPKGMLFTYLTREAQTWQHIFACYVMLTTHFTEIPVDMLVLIGCVMEGNEVYFPKLIRRSMWRAHIQSLLPFPSIVTRMIELAGVPWRDDDETPPFSADDDKKDVIPWGGWVHEKPPSRRRSRARAAIEAPGPSSAPILLMTCIIYPFFLHKEDHKRAQI</sequence>
<dbReference type="AlphaFoldDB" id="A0A445BJ67"/>
<accession>A0A445BJ67</accession>
<keyword evidence="3" id="KW-1185">Reference proteome</keyword>
<dbReference type="EMBL" id="SDMP01000009">
    <property type="protein sequence ID" value="RYR38651.1"/>
    <property type="molecule type" value="Genomic_DNA"/>
</dbReference>
<feature type="domain" description="Putative plant transposon protein" evidence="1">
    <location>
        <begin position="33"/>
        <end position="207"/>
    </location>
</feature>
<gene>
    <name evidence="2" type="ORF">Ahy_A09g043781</name>
</gene>
<proteinExistence type="predicted"/>
<dbReference type="InterPro" id="IPR046796">
    <property type="entry name" value="Transposase_32_dom"/>
</dbReference>
<dbReference type="Proteomes" id="UP000289738">
    <property type="component" value="Chromosome A09"/>
</dbReference>